<dbReference type="EMBL" id="LR796592">
    <property type="protein sequence ID" value="CAB4153210.1"/>
    <property type="molecule type" value="Genomic_DNA"/>
</dbReference>
<sequence>MNAIIPIAIWRYCLARLQEASTWRGLILLATVAGVQVTDAQVATVIQVGLALAGAVAVLFPDKQPQP</sequence>
<evidence type="ECO:0000313" key="1">
    <source>
        <dbReference type="EMBL" id="CAB4153210.1"/>
    </source>
</evidence>
<name>A0A6J5N805_9CAUD</name>
<proteinExistence type="predicted"/>
<accession>A0A6J5N805</accession>
<gene>
    <name evidence="1" type="ORF">UFOVP605_48</name>
</gene>
<organism evidence="1">
    <name type="scientific">uncultured Caudovirales phage</name>
    <dbReference type="NCBI Taxonomy" id="2100421"/>
    <lineage>
        <taxon>Viruses</taxon>
        <taxon>Duplodnaviria</taxon>
        <taxon>Heunggongvirae</taxon>
        <taxon>Uroviricota</taxon>
        <taxon>Caudoviricetes</taxon>
        <taxon>Peduoviridae</taxon>
        <taxon>Maltschvirus</taxon>
        <taxon>Maltschvirus maltsch</taxon>
    </lineage>
</organism>
<protein>
    <submittedName>
        <fullName evidence="1">Uncharacterized protein</fullName>
    </submittedName>
</protein>
<reference evidence="1" key="1">
    <citation type="submission" date="2020-04" db="EMBL/GenBank/DDBJ databases">
        <authorList>
            <person name="Chiriac C."/>
            <person name="Salcher M."/>
            <person name="Ghai R."/>
            <person name="Kavagutti S V."/>
        </authorList>
    </citation>
    <scope>NUCLEOTIDE SEQUENCE</scope>
</reference>